<dbReference type="EMBL" id="FKIF01000010">
    <property type="protein sequence ID" value="SAI74558.1"/>
    <property type="molecule type" value="Genomic_DNA"/>
</dbReference>
<dbReference type="RefSeq" id="WP_066133952.1">
    <property type="nucleotide sequence ID" value="NZ_FKIF01000010.1"/>
</dbReference>
<reference evidence="2 3" key="1">
    <citation type="submission" date="2016-04" db="EMBL/GenBank/DDBJ databases">
        <authorList>
            <consortium name="Pathogen Informatics"/>
        </authorList>
    </citation>
    <scope>NUCLEOTIDE SEQUENCE [LARGE SCALE GENOMIC DNA]</scope>
    <source>
        <strain evidence="2 3">H050680373</strain>
    </source>
</reference>
<evidence type="ECO:0000256" key="1">
    <source>
        <dbReference type="SAM" id="MobiDB-lite"/>
    </source>
</evidence>
<name>A0A157SVR7_9BORD</name>
<accession>A0A157SVR7</accession>
<protein>
    <submittedName>
        <fullName evidence="2">Tail fiber protein</fullName>
    </submittedName>
</protein>
<gene>
    <name evidence="2" type="ORF">SAMEA3906486_05274</name>
</gene>
<evidence type="ECO:0000313" key="2">
    <source>
        <dbReference type="EMBL" id="SAI74558.1"/>
    </source>
</evidence>
<feature type="compositionally biased region" description="Basic and acidic residues" evidence="1">
    <location>
        <begin position="100"/>
        <end position="109"/>
    </location>
</feature>
<proteinExistence type="predicted"/>
<keyword evidence="3" id="KW-1185">Reference proteome</keyword>
<dbReference type="STRING" id="288768.SAMEA3906486_05274"/>
<evidence type="ECO:0000313" key="3">
    <source>
        <dbReference type="Proteomes" id="UP000076848"/>
    </source>
</evidence>
<dbReference type="Proteomes" id="UP000076848">
    <property type="component" value="Unassembled WGS sequence"/>
</dbReference>
<sequence length="109" mass="11625">MRRIATPTRLQNKFGAGRDGFTNGDLVAGLPATDLEAEWFDAVQEEIATVIEAAGLTLDATNNGQLLAAIQELAKRGVRAHQVFDFGSITDPTPGDDDGFDHLDLGNLS</sequence>
<organism evidence="2 3">
    <name type="scientific">Bordetella ansorpii</name>
    <dbReference type="NCBI Taxonomy" id="288768"/>
    <lineage>
        <taxon>Bacteria</taxon>
        <taxon>Pseudomonadati</taxon>
        <taxon>Pseudomonadota</taxon>
        <taxon>Betaproteobacteria</taxon>
        <taxon>Burkholderiales</taxon>
        <taxon>Alcaligenaceae</taxon>
        <taxon>Bordetella</taxon>
    </lineage>
</organism>
<dbReference type="OrthoDB" id="8613813at2"/>
<feature type="region of interest" description="Disordered" evidence="1">
    <location>
        <begin position="89"/>
        <end position="109"/>
    </location>
</feature>
<dbReference type="AlphaFoldDB" id="A0A157SVR7"/>